<evidence type="ECO:0000256" key="13">
    <source>
        <dbReference type="ARBA" id="ARBA00023237"/>
    </source>
</evidence>
<keyword evidence="5" id="KW-0410">Iron transport</keyword>
<dbReference type="GO" id="GO:0015344">
    <property type="term" value="F:siderophore uptake transmembrane transporter activity"/>
    <property type="evidence" value="ECO:0007669"/>
    <property type="project" value="TreeGrafter"/>
</dbReference>
<dbReference type="GO" id="GO:0038023">
    <property type="term" value="F:signaling receptor activity"/>
    <property type="evidence" value="ECO:0007669"/>
    <property type="project" value="InterPro"/>
</dbReference>
<dbReference type="SUPFAM" id="SSF56935">
    <property type="entry name" value="Porins"/>
    <property type="match status" value="1"/>
</dbReference>
<dbReference type="FunFam" id="2.40.170.20:FF:000005">
    <property type="entry name" value="TonB-dependent siderophore receptor"/>
    <property type="match status" value="1"/>
</dbReference>
<dbReference type="GO" id="GO:0009279">
    <property type="term" value="C:cell outer membrane"/>
    <property type="evidence" value="ECO:0007669"/>
    <property type="project" value="UniProtKB-SubCell"/>
</dbReference>
<proteinExistence type="inferred from homology"/>
<dbReference type="NCBIfam" id="TIGR01783">
    <property type="entry name" value="TonB-siderophor"/>
    <property type="match status" value="1"/>
</dbReference>
<dbReference type="Gene3D" id="2.40.170.20">
    <property type="entry name" value="TonB-dependent receptor, beta-barrel domain"/>
    <property type="match status" value="1"/>
</dbReference>
<keyword evidence="8" id="KW-0408">Iron</keyword>
<feature type="signal peptide" evidence="16">
    <location>
        <begin position="1"/>
        <end position="42"/>
    </location>
</feature>
<evidence type="ECO:0000256" key="16">
    <source>
        <dbReference type="SAM" id="SignalP"/>
    </source>
</evidence>
<evidence type="ECO:0000256" key="6">
    <source>
        <dbReference type="ARBA" id="ARBA00022692"/>
    </source>
</evidence>
<evidence type="ECO:0000256" key="4">
    <source>
        <dbReference type="ARBA" id="ARBA00022452"/>
    </source>
</evidence>
<evidence type="ECO:0000256" key="2">
    <source>
        <dbReference type="ARBA" id="ARBA00009810"/>
    </source>
</evidence>
<keyword evidence="9" id="KW-0406">Ion transport</keyword>
<evidence type="ECO:0000256" key="15">
    <source>
        <dbReference type="RuleBase" id="RU003357"/>
    </source>
</evidence>
<feature type="chain" id="PRO_5018307732" evidence="16">
    <location>
        <begin position="43"/>
        <end position="713"/>
    </location>
</feature>
<dbReference type="CDD" id="cd01347">
    <property type="entry name" value="ligand_gated_channel"/>
    <property type="match status" value="1"/>
</dbReference>
<evidence type="ECO:0000256" key="3">
    <source>
        <dbReference type="ARBA" id="ARBA00022448"/>
    </source>
</evidence>
<dbReference type="InterPro" id="IPR012910">
    <property type="entry name" value="Plug_dom"/>
</dbReference>
<dbReference type="PROSITE" id="PS52016">
    <property type="entry name" value="TONB_DEPENDENT_REC_3"/>
    <property type="match status" value="1"/>
</dbReference>
<dbReference type="InterPro" id="IPR039426">
    <property type="entry name" value="TonB-dep_rcpt-like"/>
</dbReference>
<evidence type="ECO:0000313" key="20">
    <source>
        <dbReference type="Proteomes" id="UP000275910"/>
    </source>
</evidence>
<organism evidence="19 20">
    <name type="scientific">Lysobacter enzymogenes</name>
    <dbReference type="NCBI Taxonomy" id="69"/>
    <lineage>
        <taxon>Bacteria</taxon>
        <taxon>Pseudomonadati</taxon>
        <taxon>Pseudomonadota</taxon>
        <taxon>Gammaproteobacteria</taxon>
        <taxon>Lysobacterales</taxon>
        <taxon>Lysobacteraceae</taxon>
        <taxon>Lysobacter</taxon>
    </lineage>
</organism>
<evidence type="ECO:0000256" key="7">
    <source>
        <dbReference type="ARBA" id="ARBA00022729"/>
    </source>
</evidence>
<keyword evidence="11 14" id="KW-0472">Membrane</keyword>
<dbReference type="EMBL" id="RCTY01000008">
    <property type="protein sequence ID" value="ROU08750.1"/>
    <property type="molecule type" value="Genomic_DNA"/>
</dbReference>
<keyword evidence="4 14" id="KW-1134">Transmembrane beta strand</keyword>
<evidence type="ECO:0000256" key="8">
    <source>
        <dbReference type="ARBA" id="ARBA00023004"/>
    </source>
</evidence>
<dbReference type="InterPro" id="IPR036942">
    <property type="entry name" value="Beta-barrel_TonB_sf"/>
</dbReference>
<keyword evidence="7 16" id="KW-0732">Signal</keyword>
<comment type="caution">
    <text evidence="19">The sequence shown here is derived from an EMBL/GenBank/DDBJ whole genome shotgun (WGS) entry which is preliminary data.</text>
</comment>
<reference evidence="19 20" key="1">
    <citation type="submission" date="2018-10" db="EMBL/GenBank/DDBJ databases">
        <title>The genome of Lysobacter enzymogenes OH11.</title>
        <authorList>
            <person name="Liu F."/>
            <person name="Zhao Y."/>
            <person name="Qian G."/>
            <person name="Chen Y."/>
            <person name="Xu H."/>
        </authorList>
    </citation>
    <scope>NUCLEOTIDE SEQUENCE [LARGE SCALE GENOMIC DNA]</scope>
    <source>
        <strain evidence="19 20">OH11</strain>
    </source>
</reference>
<keyword evidence="3 14" id="KW-0813">Transport</keyword>
<dbReference type="FunFam" id="2.170.130.10:FF:000001">
    <property type="entry name" value="Catecholate siderophore TonB-dependent receptor"/>
    <property type="match status" value="1"/>
</dbReference>
<gene>
    <name evidence="19" type="ORF">D9T17_02880</name>
</gene>
<accession>A0A3N2RMS5</accession>
<dbReference type="InterPro" id="IPR000531">
    <property type="entry name" value="Beta-barrel_TonB"/>
</dbReference>
<evidence type="ECO:0000256" key="5">
    <source>
        <dbReference type="ARBA" id="ARBA00022496"/>
    </source>
</evidence>
<feature type="domain" description="TonB-dependent receptor plug" evidence="18">
    <location>
        <begin position="70"/>
        <end position="170"/>
    </location>
</feature>
<dbReference type="AlphaFoldDB" id="A0A3N2RMS5"/>
<evidence type="ECO:0000256" key="14">
    <source>
        <dbReference type="PROSITE-ProRule" id="PRU01360"/>
    </source>
</evidence>
<evidence type="ECO:0000256" key="9">
    <source>
        <dbReference type="ARBA" id="ARBA00023065"/>
    </source>
</evidence>
<keyword evidence="10 15" id="KW-0798">TonB box</keyword>
<dbReference type="PANTHER" id="PTHR32552">
    <property type="entry name" value="FERRICHROME IRON RECEPTOR-RELATED"/>
    <property type="match status" value="1"/>
</dbReference>
<dbReference type="Gene3D" id="2.170.130.10">
    <property type="entry name" value="TonB-dependent receptor, plug domain"/>
    <property type="match status" value="1"/>
</dbReference>
<evidence type="ECO:0000256" key="12">
    <source>
        <dbReference type="ARBA" id="ARBA00023170"/>
    </source>
</evidence>
<keyword evidence="6 14" id="KW-0812">Transmembrane</keyword>
<name>A0A3N2RMS5_LYSEN</name>
<evidence type="ECO:0000313" key="19">
    <source>
        <dbReference type="EMBL" id="ROU08750.1"/>
    </source>
</evidence>
<keyword evidence="12 19" id="KW-0675">Receptor</keyword>
<sequence>MPFSRAVSTPCRARLPRAIRAALPGLPLVLAAFGAAAQTAPADPTTLDNVQVQAPIAKRSQTVTKTDTPLIEVPQSVSVITAQQMRERGIQGVEEAVWYTAGAQGGGYGQDTRSDWLLVRGFGPARYMDGLTLTDGVWTGGTRIEPYGLERLDVLKGPSSVAYGAMPPGGLVNMVSKRPTDEALREVEVTLGNYDLRQAAFDFGGPLGAGGTLSYRLTGLARNSDNVVDYVKDDRYFFAPALTWKPGEDTELTVLARWQKADTAQGGGFLPAAGTLLPNPHGKIPRERYTGEPGWNDYVKTMRSLGYEFSHRFSDAATFRQNLRYGKVDVDHDAGVGAFGLQDDQRTLTRYYFPLEETSKSFAVDNNVEWTFGSGAWDHTLLAGVDYRRLESDYSSAFAFGAPSLDIFDPVYGAPIVKPAYTSRTDKLQQQFGVYVQDQIRIDRWVITAAGRQDRVRTRTDHLLAAPVARERQNDRKFSGRLGVNYLFDSGWAPYVAWSQSFEPTVGADFAGRSFVPTTGEQIEAGLKFQPAHGRALLTFAAYEIKQKNTLTVDPDHTLFSVQQGETRVRGAELEGRWNFANGLSVYGAYTYTDSEITQTNDAGALGKQIALQPRNVASLGADYSIGYGALSGLGFGAGVRYTGDHYGDTYNQWKTPSYTLFDASVRYDLDAWRFQLNASNLSDKEYVAVCNSATWCYYGYPRTVTASVRYRW</sequence>
<dbReference type="GO" id="GO:0015891">
    <property type="term" value="P:siderophore transport"/>
    <property type="evidence" value="ECO:0007669"/>
    <property type="project" value="InterPro"/>
</dbReference>
<dbReference type="Pfam" id="PF07715">
    <property type="entry name" value="Plug"/>
    <property type="match status" value="1"/>
</dbReference>
<evidence type="ECO:0000256" key="1">
    <source>
        <dbReference type="ARBA" id="ARBA00004571"/>
    </source>
</evidence>
<evidence type="ECO:0000256" key="11">
    <source>
        <dbReference type="ARBA" id="ARBA00023136"/>
    </source>
</evidence>
<dbReference type="Pfam" id="PF00593">
    <property type="entry name" value="TonB_dep_Rec_b-barrel"/>
    <property type="match status" value="1"/>
</dbReference>
<dbReference type="Proteomes" id="UP000275910">
    <property type="component" value="Unassembled WGS sequence"/>
</dbReference>
<protein>
    <submittedName>
        <fullName evidence="19">TonB-dependent siderophore receptor</fullName>
    </submittedName>
</protein>
<dbReference type="PANTHER" id="PTHR32552:SF68">
    <property type="entry name" value="FERRICHROME OUTER MEMBRANE TRANSPORTER_PHAGE RECEPTOR"/>
    <property type="match status" value="1"/>
</dbReference>
<feature type="domain" description="TonB-dependent receptor-like beta-barrel" evidence="17">
    <location>
        <begin position="244"/>
        <end position="682"/>
    </location>
</feature>
<comment type="similarity">
    <text evidence="2 14 15">Belongs to the TonB-dependent receptor family.</text>
</comment>
<dbReference type="RefSeq" id="WP_123646017.1">
    <property type="nucleotide sequence ID" value="NZ_RCTY01000008.1"/>
</dbReference>
<evidence type="ECO:0000256" key="10">
    <source>
        <dbReference type="ARBA" id="ARBA00023077"/>
    </source>
</evidence>
<evidence type="ECO:0000259" key="18">
    <source>
        <dbReference type="Pfam" id="PF07715"/>
    </source>
</evidence>
<keyword evidence="13 14" id="KW-0998">Cell outer membrane</keyword>
<dbReference type="InterPro" id="IPR037066">
    <property type="entry name" value="Plug_dom_sf"/>
</dbReference>
<dbReference type="InterPro" id="IPR010105">
    <property type="entry name" value="TonB_sidphr_rcpt"/>
</dbReference>
<evidence type="ECO:0000259" key="17">
    <source>
        <dbReference type="Pfam" id="PF00593"/>
    </source>
</evidence>
<comment type="subcellular location">
    <subcellularLocation>
        <location evidence="1 14">Cell outer membrane</location>
        <topology evidence="1 14">Multi-pass membrane protein</topology>
    </subcellularLocation>
</comment>